<evidence type="ECO:0000256" key="12">
    <source>
        <dbReference type="SAM" id="MobiDB-lite"/>
    </source>
</evidence>
<dbReference type="SUPFAM" id="SSF53901">
    <property type="entry name" value="Thiolase-like"/>
    <property type="match status" value="2"/>
</dbReference>
<evidence type="ECO:0000256" key="5">
    <source>
        <dbReference type="ARBA" id="ARBA00022553"/>
    </source>
</evidence>
<protein>
    <submittedName>
        <fullName evidence="14">Type I polyketide synthase</fullName>
    </submittedName>
</protein>
<dbReference type="CDD" id="cd01287">
    <property type="entry name" value="FabA"/>
    <property type="match status" value="1"/>
</dbReference>
<evidence type="ECO:0000256" key="10">
    <source>
        <dbReference type="ARBA" id="ARBA00023239"/>
    </source>
</evidence>
<reference evidence="14 15" key="1">
    <citation type="submission" date="2019-04" db="EMBL/GenBank/DDBJ databases">
        <title>Geobacter oryzae sp. nov., ferric-reducing bacteria isolated from paddy soil.</title>
        <authorList>
            <person name="Xu Z."/>
            <person name="Masuda Y."/>
            <person name="Itoh H."/>
            <person name="Senoo K."/>
        </authorList>
    </citation>
    <scope>NUCLEOTIDE SEQUENCE [LARGE SCALE GENOMIC DNA]</scope>
    <source>
        <strain evidence="14 15">Red111</strain>
    </source>
</reference>
<dbReference type="GO" id="GO:0006633">
    <property type="term" value="P:fatty acid biosynthetic process"/>
    <property type="evidence" value="ECO:0007669"/>
    <property type="project" value="UniProtKB-UniPathway"/>
</dbReference>
<dbReference type="PANTHER" id="PTHR43074:SF1">
    <property type="entry name" value="BETA-KETOACYL SYNTHASE FAMILY PROTEIN-RELATED"/>
    <property type="match status" value="1"/>
</dbReference>
<keyword evidence="5" id="KW-0597">Phosphoprotein</keyword>
<dbReference type="PROSITE" id="PS00606">
    <property type="entry name" value="KS3_1"/>
    <property type="match status" value="1"/>
</dbReference>
<dbReference type="SUPFAM" id="SSF52151">
    <property type="entry name" value="FabD/lysophospholipase-like"/>
    <property type="match status" value="1"/>
</dbReference>
<evidence type="ECO:0000256" key="2">
    <source>
        <dbReference type="ARBA" id="ARBA00006714"/>
    </source>
</evidence>
<keyword evidence="8" id="KW-0443">Lipid metabolism</keyword>
<dbReference type="RefSeq" id="WP_135869996.1">
    <property type="nucleotide sequence ID" value="NZ_SRSC01000002.1"/>
</dbReference>
<evidence type="ECO:0000256" key="11">
    <source>
        <dbReference type="RuleBase" id="RU003694"/>
    </source>
</evidence>
<name>A0A4S1CG62_9BACT</name>
<keyword evidence="9" id="KW-0275">Fatty acid biosynthesis</keyword>
<comment type="pathway">
    <text evidence="1">Lipid metabolism; fatty acid biosynthesis.</text>
</comment>
<comment type="similarity">
    <text evidence="11">Belongs to the thiolase-like superfamily. Beta-ketoacyl-ACP synthases family.</text>
</comment>
<dbReference type="Pfam" id="PF00109">
    <property type="entry name" value="ketoacyl-synt"/>
    <property type="match status" value="2"/>
</dbReference>
<comment type="similarity">
    <text evidence="2">Belongs to the thioester dehydratase family. FabA subfamily.</text>
</comment>
<evidence type="ECO:0000256" key="3">
    <source>
        <dbReference type="ARBA" id="ARBA00022450"/>
    </source>
</evidence>
<dbReference type="InterPro" id="IPR014043">
    <property type="entry name" value="Acyl_transferase_dom"/>
</dbReference>
<evidence type="ECO:0000256" key="6">
    <source>
        <dbReference type="ARBA" id="ARBA00022679"/>
    </source>
</evidence>
<dbReference type="InterPro" id="IPR001227">
    <property type="entry name" value="Ac_transferase_dom_sf"/>
</dbReference>
<dbReference type="InterPro" id="IPR018201">
    <property type="entry name" value="Ketoacyl_synth_AS"/>
</dbReference>
<evidence type="ECO:0000256" key="8">
    <source>
        <dbReference type="ARBA" id="ARBA00023098"/>
    </source>
</evidence>
<gene>
    <name evidence="14" type="ORF">E4633_09455</name>
</gene>
<feature type="compositionally biased region" description="Low complexity" evidence="12">
    <location>
        <begin position="1503"/>
        <end position="1514"/>
    </location>
</feature>
<feature type="region of interest" description="Disordered" evidence="12">
    <location>
        <begin position="1492"/>
        <end position="1519"/>
    </location>
</feature>
<dbReference type="Pfam" id="PF02801">
    <property type="entry name" value="Ketoacyl-synt_C"/>
    <property type="match status" value="2"/>
</dbReference>
<dbReference type="Proteomes" id="UP000306416">
    <property type="component" value="Unassembled WGS sequence"/>
</dbReference>
<keyword evidence="7" id="KW-0276">Fatty acid metabolism</keyword>
<feature type="domain" description="Ketosynthase family 3 (KS3)" evidence="13">
    <location>
        <begin position="461"/>
        <end position="915"/>
    </location>
</feature>
<dbReference type="InterPro" id="IPR014030">
    <property type="entry name" value="Ketoacyl_synth_N"/>
</dbReference>
<dbReference type="EMBL" id="SRSC01000002">
    <property type="protein sequence ID" value="TGU72519.1"/>
    <property type="molecule type" value="Genomic_DNA"/>
</dbReference>
<proteinExistence type="inferred from homology"/>
<sequence>MKQQSPSVAIVGIGGIFPDAPELTVFWENIRNGKSAAREVPQGRWAVSADTAFDPEAGKPDHVYSRRGCFIEAIPHASELSGLQLDPKLADGLDPAFHLLLNAGKRAFDSAVTAKLDRSRIGVIIGNLALPSESSAQLSRALLGRSFKEKLLGHAGSDPITNPLNRYVAGLPAGLLASALGLGGGCCTLDAACASSLYAIKLACDELLAGRADAMLTGGLSRPDPLFTQMGFSQLRALSRRGICSPFDASGDGLVVGEGAGIFVLKRLDDALAQGDRIYGVIRGIGLSNDVGGSLLAPMADGQLRAMRAAYVKAGWTPQDVDLIECHATGTPVGDATEVASLRELWGEVPGKPCVIGSVKSNIGHLLTAAGSAALTKVLLAMNEETLPPTANFSQAPETFRLEESPFRVLTKAQPWKRRADGVPRRAAVSAFGFGGINAHLLVEEWLPENKAAAAAPPKQVGAVAVVGLDARFGKWQDLASFRTRVLGGDEASKPSRPSDWWGAEKCSWFDREKFKETPFTGYFLDEFAQGTDQFRIPPREMEEMLPQQLLMLQSAAAAMKDAGFNNSDNLRAGVFVGIALDLNSTNFAFRWSIAEKAREWAKGLGLELSDAELEAWIAELRDQSGPALTANRTMGALGSVVASRVAREFRCGGPSFTMSSEESSGLRALETAVRQLQSEEIDRAIVGAVDLAGDLRAVIAQHLNRPYSAFGSATPFDQSADGTVIGEGAATVVLKRLEDAERDGDRIYAVIEGIGAASGEVILPGADAYRHALERAYGEAGLTQQSVDFIEAHGSGYAGEDRMEAAALSAFFDEPGAVAKPRRLAVASVKGDIGHTGAASGLASLVRGCLALYQEIIPGARTGERPLDALSGSGTLFLPAGSRYWLRNRSEGARHAGVSVFGVDGSVSHVVLKGYEKVPERAAQERVAPLGAWDEFLFCLTGSDRQELSERLRQLREAAEAKPAPDLAALSRKTCSDAKVGAEMPLAVALVARSASELASLCLQGERMLGEDAVYADAVLHPSLRDRLFFNATPMGAAAKIGFVYPGSGNHFLGMGMELSARWPEVYRRQDAENLYLRDQFQPEQFWNGASLESVNEDHLAVIFGQVATGCAVTDVVQRFGIKPNAVISYSLGESAGLFGTRTWTERDLMLTRMKASTLFTRDLAGECRAARKAWGEPEGKEINWCIGVVDAPEREVRRALKKTSRVYLLIVNTPDECVIGGDVKWVKHLVAMLNCRFFALQGVTTVHCEVAREVGNAYRDLHVFNTNPPAGVTFYSGAAGSAYQVNRRSAAESILAQAVEGIDYPKVIEAAYAEGVRYFIEMGPGASCSRMIGRILGNRPHVARSVCQPGTDANSGLLRLLAQLTAERVPVDLEPLFAAAATTTSLPSAAKKGLRFTTGGTPFAPTAPQPARPLQSQPAQPEPASAAAPSSAPLSSSATPVEKETAAASASGTAPQIRQHPDAPILTRQKPASQQVFVQPAPAAPTVSHAAQVSATESQMRQPEAQARPAAASLQPEREQVTEPLLRQFAQAQDAGRQAHEAYLRIADDLNRSIAQTLAMQISLQQQMLAAGIPVEAAHDLTSHTSTSPLPPGEGQGEGAPITSAPYPGALPALYDYDACLEFAVGSAAKMLGPEFAEIDSYPTRVRLPDVPLQLVHRIVALEGEPKSMTHGRVVTQHDVHPGAWYLDGGRIPTCIAVEAGQADLFLSGYLGIDFITKGLAVYRLLDAVVTFHRELPAPGETINYDIHIERFFRQGETYLFRFHFEATVNGAPLLSMRNGCAGFFTQEELDAGKGIVRGAVDLRPRTGKLPADWRYLVPMQPASFSAAHLGALRRGDLAGCFGQLFAGLPIKRPLTIPGGRMELVHRVTELSPDGGRCGLGFIRAEADIHPDDWFITCHFVDDRVMPGTLMYECCMHTLRIFLLRLGWVAEADGAAWQPVPGVASQLCCRGQVLETTKVVTYEVTVRELGYRPEPYAIVDALMYADGKPIVEITNMSARLTGTDQQTLQRLWQGEAPAAALHAATPAADYDRKPAIYTKEQILAYSNGKPSEGFGDRYKVFDSERKIARLPGPPFQFMDRVTAVAGEPWVMAPGAMAEAQYDIPVDEWYFAADRQPRMPFCVLLEAALQPCGWLAAYVGSALVSPTDISFRNLGGTAVQHRPVTPQSGTLTATAKLTKAATSGGMIIQEFDFSVSDRQGVIYEGETMFGFFAKEALANQVGIREAAPYQPTAAEVSRGRSLPYPESHPFPEKSLRMIDRIELYVADGGPAGLGYLKGTKRVVAEDWYFKAHFYEDPVTPGSLGLESFLQLVKFAAVQRWGWHQGDTLAAVALGHKHRWLYRGQVVPTDKEVTVLAWITAVDEERHVLTAAGYLYVDGRAIYQMEDFTVQLER</sequence>
<dbReference type="Pfam" id="PF07977">
    <property type="entry name" value="FabA"/>
    <property type="match status" value="3"/>
</dbReference>
<dbReference type="InterPro" id="IPR016039">
    <property type="entry name" value="Thiolase-like"/>
</dbReference>
<dbReference type="Gene3D" id="3.30.70.250">
    <property type="entry name" value="Malonyl-CoA ACP transacylase, ACP-binding"/>
    <property type="match status" value="1"/>
</dbReference>
<evidence type="ECO:0000256" key="4">
    <source>
        <dbReference type="ARBA" id="ARBA00022516"/>
    </source>
</evidence>
<keyword evidence="3" id="KW-0596">Phosphopantetheine</keyword>
<feature type="region of interest" description="Disordered" evidence="12">
    <location>
        <begin position="1584"/>
        <end position="1605"/>
    </location>
</feature>
<dbReference type="Gene3D" id="3.10.129.10">
    <property type="entry name" value="Hotdog Thioesterase"/>
    <property type="match status" value="4"/>
</dbReference>
<dbReference type="InterPro" id="IPR014031">
    <property type="entry name" value="Ketoacyl_synth_C"/>
</dbReference>
<keyword evidence="10" id="KW-0456">Lyase</keyword>
<dbReference type="InterPro" id="IPR020841">
    <property type="entry name" value="PKS_Beta-ketoAc_synthase_dom"/>
</dbReference>
<evidence type="ECO:0000259" key="13">
    <source>
        <dbReference type="PROSITE" id="PS52004"/>
    </source>
</evidence>
<dbReference type="Gene3D" id="3.40.47.10">
    <property type="match status" value="2"/>
</dbReference>
<feature type="region of interest" description="Disordered" evidence="12">
    <location>
        <begin position="1394"/>
        <end position="1460"/>
    </location>
</feature>
<keyword evidence="4" id="KW-0444">Lipid biosynthesis</keyword>
<dbReference type="GO" id="GO:0005737">
    <property type="term" value="C:cytoplasm"/>
    <property type="evidence" value="ECO:0007669"/>
    <property type="project" value="InterPro"/>
</dbReference>
<evidence type="ECO:0000256" key="9">
    <source>
        <dbReference type="ARBA" id="ARBA00023160"/>
    </source>
</evidence>
<dbReference type="InterPro" id="IPR029069">
    <property type="entry name" value="HotDog_dom_sf"/>
</dbReference>
<keyword evidence="15" id="KW-1185">Reference proteome</keyword>
<feature type="domain" description="Ketosynthase family 3 (KS3)" evidence="13">
    <location>
        <begin position="5"/>
        <end position="445"/>
    </location>
</feature>
<feature type="compositionally biased region" description="Low complexity" evidence="12">
    <location>
        <begin position="1414"/>
        <end position="1442"/>
    </location>
</feature>
<dbReference type="GO" id="GO:0004315">
    <property type="term" value="F:3-oxoacyl-[acyl-carrier-protein] synthase activity"/>
    <property type="evidence" value="ECO:0007669"/>
    <property type="project" value="InterPro"/>
</dbReference>
<evidence type="ECO:0000256" key="7">
    <source>
        <dbReference type="ARBA" id="ARBA00022832"/>
    </source>
</evidence>
<dbReference type="SMART" id="SM00827">
    <property type="entry name" value="PKS_AT"/>
    <property type="match status" value="1"/>
</dbReference>
<dbReference type="SMART" id="SM00825">
    <property type="entry name" value="PKS_KS"/>
    <property type="match status" value="2"/>
</dbReference>
<feature type="compositionally biased region" description="Polar residues" evidence="12">
    <location>
        <begin position="1492"/>
        <end position="1502"/>
    </location>
</feature>
<dbReference type="PROSITE" id="PS52004">
    <property type="entry name" value="KS3_2"/>
    <property type="match status" value="2"/>
</dbReference>
<organism evidence="14 15">
    <name type="scientific">Geomonas terrae</name>
    <dbReference type="NCBI Taxonomy" id="2562681"/>
    <lineage>
        <taxon>Bacteria</taxon>
        <taxon>Pseudomonadati</taxon>
        <taxon>Thermodesulfobacteriota</taxon>
        <taxon>Desulfuromonadia</taxon>
        <taxon>Geobacterales</taxon>
        <taxon>Geobacteraceae</taxon>
        <taxon>Geomonas</taxon>
    </lineage>
</organism>
<comment type="caution">
    <text evidence="14">The sequence shown here is derived from an EMBL/GenBank/DDBJ whole genome shotgun (WGS) entry which is preliminary data.</text>
</comment>
<dbReference type="GO" id="GO:0019171">
    <property type="term" value="F:(3R)-hydroxyacyl-[acyl-carrier-protein] dehydratase activity"/>
    <property type="evidence" value="ECO:0007669"/>
    <property type="project" value="InterPro"/>
</dbReference>
<dbReference type="Gene3D" id="3.40.366.10">
    <property type="entry name" value="Malonyl-Coenzyme A Acyl Carrier Protein, domain 2"/>
    <property type="match status" value="1"/>
</dbReference>
<evidence type="ECO:0000256" key="1">
    <source>
        <dbReference type="ARBA" id="ARBA00005194"/>
    </source>
</evidence>
<dbReference type="UniPathway" id="UPA00094"/>
<dbReference type="InterPro" id="IPR013114">
    <property type="entry name" value="FabA_FabZ"/>
</dbReference>
<dbReference type="InterPro" id="IPR016035">
    <property type="entry name" value="Acyl_Trfase/lysoPLipase"/>
</dbReference>
<dbReference type="SUPFAM" id="SSF54637">
    <property type="entry name" value="Thioesterase/thiol ester dehydrase-isomerase"/>
    <property type="match status" value="4"/>
</dbReference>
<accession>A0A4S1CG62</accession>
<dbReference type="InterPro" id="IPR052568">
    <property type="entry name" value="PKS-FAS_Synthase"/>
</dbReference>
<dbReference type="PANTHER" id="PTHR43074">
    <property type="entry name" value="OMEGA-3 POLYUNSATURATED FATTY ACID SYNTHASE PFAB-RELATED"/>
    <property type="match status" value="1"/>
</dbReference>
<dbReference type="CDD" id="cd00833">
    <property type="entry name" value="PKS"/>
    <property type="match status" value="2"/>
</dbReference>
<evidence type="ECO:0000313" key="15">
    <source>
        <dbReference type="Proteomes" id="UP000306416"/>
    </source>
</evidence>
<dbReference type="InterPro" id="IPR010083">
    <property type="entry name" value="FabA"/>
</dbReference>
<evidence type="ECO:0000313" key="14">
    <source>
        <dbReference type="EMBL" id="TGU72519.1"/>
    </source>
</evidence>
<keyword evidence="6 11" id="KW-0808">Transferase</keyword>
<feature type="compositionally biased region" description="Low complexity" evidence="12">
    <location>
        <begin position="1394"/>
        <end position="1406"/>
    </location>
</feature>